<proteinExistence type="predicted"/>
<dbReference type="Pfam" id="PF13672">
    <property type="entry name" value="PP2C_2"/>
    <property type="match status" value="1"/>
</dbReference>
<dbReference type="AlphaFoldDB" id="A0A926DFM9"/>
<dbReference type="CDD" id="cd00143">
    <property type="entry name" value="PP2Cc"/>
    <property type="match status" value="1"/>
</dbReference>
<dbReference type="SMART" id="SM00331">
    <property type="entry name" value="PP2C_SIG"/>
    <property type="match status" value="1"/>
</dbReference>
<dbReference type="RefSeq" id="WP_249301093.1">
    <property type="nucleotide sequence ID" value="NZ_JACRSP010000004.1"/>
</dbReference>
<evidence type="ECO:0000313" key="2">
    <source>
        <dbReference type="EMBL" id="MBC8536981.1"/>
    </source>
</evidence>
<dbReference type="InterPro" id="IPR036457">
    <property type="entry name" value="PPM-type-like_dom_sf"/>
</dbReference>
<organism evidence="2 3">
    <name type="scientific">Feifania hominis</name>
    <dbReference type="NCBI Taxonomy" id="2763660"/>
    <lineage>
        <taxon>Bacteria</taxon>
        <taxon>Bacillati</taxon>
        <taxon>Bacillota</taxon>
        <taxon>Clostridia</taxon>
        <taxon>Eubacteriales</taxon>
        <taxon>Feifaniaceae</taxon>
        <taxon>Feifania</taxon>
    </lineage>
</organism>
<dbReference type="EMBL" id="JACRSP010000004">
    <property type="protein sequence ID" value="MBC8536981.1"/>
    <property type="molecule type" value="Genomic_DNA"/>
</dbReference>
<dbReference type="InterPro" id="IPR015655">
    <property type="entry name" value="PP2C"/>
</dbReference>
<dbReference type="NCBIfam" id="NF033484">
    <property type="entry name" value="Stp1_PP2C_phos"/>
    <property type="match status" value="1"/>
</dbReference>
<accession>A0A926DFM9</accession>
<feature type="domain" description="PPM-type phosphatase" evidence="1">
    <location>
        <begin position="1"/>
        <end position="243"/>
    </location>
</feature>
<dbReference type="PANTHER" id="PTHR13832:SF827">
    <property type="entry name" value="PROTEIN PHOSPHATASE 1L"/>
    <property type="match status" value="1"/>
</dbReference>
<dbReference type="Proteomes" id="UP000620366">
    <property type="component" value="Unassembled WGS sequence"/>
</dbReference>
<evidence type="ECO:0000313" key="3">
    <source>
        <dbReference type="Proteomes" id="UP000620366"/>
    </source>
</evidence>
<dbReference type="PANTHER" id="PTHR13832">
    <property type="entry name" value="PROTEIN PHOSPHATASE 2C"/>
    <property type="match status" value="1"/>
</dbReference>
<reference evidence="2" key="1">
    <citation type="submission" date="2020-08" db="EMBL/GenBank/DDBJ databases">
        <title>Genome public.</title>
        <authorList>
            <person name="Liu C."/>
            <person name="Sun Q."/>
        </authorList>
    </citation>
    <scope>NUCLEOTIDE SEQUENCE</scope>
    <source>
        <strain evidence="2">BX7</strain>
    </source>
</reference>
<name>A0A926DFM9_9FIRM</name>
<dbReference type="SUPFAM" id="SSF81606">
    <property type="entry name" value="PP2C-like"/>
    <property type="match status" value="1"/>
</dbReference>
<evidence type="ECO:0000259" key="1">
    <source>
        <dbReference type="PROSITE" id="PS51746"/>
    </source>
</evidence>
<dbReference type="Gene3D" id="3.60.40.10">
    <property type="entry name" value="PPM-type phosphatase domain"/>
    <property type="match status" value="1"/>
</dbReference>
<dbReference type="InterPro" id="IPR001932">
    <property type="entry name" value="PPM-type_phosphatase-like_dom"/>
</dbReference>
<protein>
    <submittedName>
        <fullName evidence="2">Stp1/IreP family PP2C-type Ser/Thr phosphatase</fullName>
    </submittedName>
</protein>
<gene>
    <name evidence="2" type="ORF">H8695_09810</name>
</gene>
<sequence>MRGHGQTDIGLVRTENQDTYLLTTLGENTAFAVVCDGMGGISGGQLASRLAIRTLEQQVRERYYEELSMAEVKELLQFALQSANDAILAEARRDATNHGMGTTAVVALFRENEGVIANIGDSRAYILASGEIAQITEDHSMVQELVQSGKITPEEAAHHPQKNIITKVLGMPGKCEVDYFDIEVYESILVLLCSDGLTNVLDAQKIATIIFGAADLDAAVSGLIEAANAGGGQDNVTAVLFTPGKEQVRADG</sequence>
<keyword evidence="3" id="KW-1185">Reference proteome</keyword>
<dbReference type="GO" id="GO:0004722">
    <property type="term" value="F:protein serine/threonine phosphatase activity"/>
    <property type="evidence" value="ECO:0007669"/>
    <property type="project" value="InterPro"/>
</dbReference>
<dbReference type="PROSITE" id="PS51746">
    <property type="entry name" value="PPM_2"/>
    <property type="match status" value="1"/>
</dbReference>
<dbReference type="SMART" id="SM00332">
    <property type="entry name" value="PP2Cc"/>
    <property type="match status" value="1"/>
</dbReference>
<comment type="caution">
    <text evidence="2">The sequence shown here is derived from an EMBL/GenBank/DDBJ whole genome shotgun (WGS) entry which is preliminary data.</text>
</comment>